<comment type="similarity">
    <text evidence="1">Belongs to the sulfatase family.</text>
</comment>
<feature type="domain" description="Sulfatase N-terminal" evidence="3">
    <location>
        <begin position="22"/>
        <end position="112"/>
    </location>
</feature>
<dbReference type="InterPro" id="IPR017850">
    <property type="entry name" value="Alkaline_phosphatase_core_sf"/>
</dbReference>
<gene>
    <name evidence="4" type="ORF">METZ01_LOCUS453645</name>
</gene>
<dbReference type="PANTHER" id="PTHR42693:SF53">
    <property type="entry name" value="ENDO-4-O-SULFATASE"/>
    <property type="match status" value="1"/>
</dbReference>
<dbReference type="AlphaFoldDB" id="A0A382ZZC3"/>
<evidence type="ECO:0000256" key="2">
    <source>
        <dbReference type="ARBA" id="ARBA00022801"/>
    </source>
</evidence>
<dbReference type="GO" id="GO:0004065">
    <property type="term" value="F:arylsulfatase activity"/>
    <property type="evidence" value="ECO:0007669"/>
    <property type="project" value="TreeGrafter"/>
</dbReference>
<dbReference type="SUPFAM" id="SSF53649">
    <property type="entry name" value="Alkaline phosphatase-like"/>
    <property type="match status" value="1"/>
</dbReference>
<evidence type="ECO:0000256" key="1">
    <source>
        <dbReference type="ARBA" id="ARBA00008779"/>
    </source>
</evidence>
<evidence type="ECO:0000259" key="3">
    <source>
        <dbReference type="Pfam" id="PF00884"/>
    </source>
</evidence>
<feature type="non-terminal residue" evidence="4">
    <location>
        <position position="113"/>
    </location>
</feature>
<proteinExistence type="inferred from homology"/>
<protein>
    <recommendedName>
        <fullName evidence="3">Sulfatase N-terminal domain-containing protein</fullName>
    </recommendedName>
</protein>
<dbReference type="PANTHER" id="PTHR42693">
    <property type="entry name" value="ARYLSULFATASE FAMILY MEMBER"/>
    <property type="match status" value="1"/>
</dbReference>
<sequence>MKRFLLTLAALCALSLSAKEKPNLVLIFIDDMGYGDIGPYGSKLNRTPHLDRMAKEGRKLTSFYAAPVCSASRAQLLTGCYAPRVSVPGVFFPAGRNGLNTKEHTIANYLKEL</sequence>
<dbReference type="InterPro" id="IPR000917">
    <property type="entry name" value="Sulfatase_N"/>
</dbReference>
<reference evidence="4" key="1">
    <citation type="submission" date="2018-05" db="EMBL/GenBank/DDBJ databases">
        <authorList>
            <person name="Lanie J.A."/>
            <person name="Ng W.-L."/>
            <person name="Kazmierczak K.M."/>
            <person name="Andrzejewski T.M."/>
            <person name="Davidsen T.M."/>
            <person name="Wayne K.J."/>
            <person name="Tettelin H."/>
            <person name="Glass J.I."/>
            <person name="Rusch D."/>
            <person name="Podicherti R."/>
            <person name="Tsui H.-C.T."/>
            <person name="Winkler M.E."/>
        </authorList>
    </citation>
    <scope>NUCLEOTIDE SEQUENCE</scope>
</reference>
<accession>A0A382ZZC3</accession>
<evidence type="ECO:0000313" key="4">
    <source>
        <dbReference type="EMBL" id="SVE00791.1"/>
    </source>
</evidence>
<dbReference type="Gene3D" id="3.40.720.10">
    <property type="entry name" value="Alkaline Phosphatase, subunit A"/>
    <property type="match status" value="1"/>
</dbReference>
<dbReference type="InterPro" id="IPR050738">
    <property type="entry name" value="Sulfatase"/>
</dbReference>
<organism evidence="4">
    <name type="scientific">marine metagenome</name>
    <dbReference type="NCBI Taxonomy" id="408172"/>
    <lineage>
        <taxon>unclassified sequences</taxon>
        <taxon>metagenomes</taxon>
        <taxon>ecological metagenomes</taxon>
    </lineage>
</organism>
<dbReference type="EMBL" id="UINC01187851">
    <property type="protein sequence ID" value="SVE00791.1"/>
    <property type="molecule type" value="Genomic_DNA"/>
</dbReference>
<dbReference type="Pfam" id="PF00884">
    <property type="entry name" value="Sulfatase"/>
    <property type="match status" value="1"/>
</dbReference>
<keyword evidence="2" id="KW-0378">Hydrolase</keyword>
<name>A0A382ZZC3_9ZZZZ</name>